<keyword evidence="2" id="KW-1185">Reference proteome</keyword>
<comment type="caution">
    <text evidence="1">The sequence shown here is derived from an EMBL/GenBank/DDBJ whole genome shotgun (WGS) entry which is preliminary data.</text>
</comment>
<reference evidence="1" key="1">
    <citation type="submission" date="2022-07" db="EMBL/GenBank/DDBJ databases">
        <title>Genome Sequence of Physisporinus lineatus.</title>
        <authorList>
            <person name="Buettner E."/>
        </authorList>
    </citation>
    <scope>NUCLEOTIDE SEQUENCE</scope>
    <source>
        <strain evidence="1">VT162</strain>
    </source>
</reference>
<accession>A0AAD5YMP3</accession>
<evidence type="ECO:0000313" key="2">
    <source>
        <dbReference type="Proteomes" id="UP001212997"/>
    </source>
</evidence>
<evidence type="ECO:0000313" key="1">
    <source>
        <dbReference type="EMBL" id="KAJ3490033.1"/>
    </source>
</evidence>
<gene>
    <name evidence="1" type="ORF">NLI96_g1698</name>
</gene>
<dbReference type="SUPFAM" id="SSF52047">
    <property type="entry name" value="RNI-like"/>
    <property type="match status" value="1"/>
</dbReference>
<proteinExistence type="predicted"/>
<protein>
    <recommendedName>
        <fullName evidence="3">F-box domain-containing protein</fullName>
    </recommendedName>
</protein>
<dbReference type="Proteomes" id="UP001212997">
    <property type="component" value="Unassembled WGS sequence"/>
</dbReference>
<dbReference type="EMBL" id="JANAWD010000034">
    <property type="protein sequence ID" value="KAJ3490033.1"/>
    <property type="molecule type" value="Genomic_DNA"/>
</dbReference>
<name>A0AAD5YMP3_9APHY</name>
<dbReference type="AlphaFoldDB" id="A0AAD5YMP3"/>
<sequence length="282" mass="32042">MSTRLPPEVYDRFIDFLHDERPTLSTCSLVCRSWVHSSQYHLFSNLQIGPRFQKDPGVFAHSLTTSTGPRILGFVRTLRIDAGRDEYYLDTALLVSILQKLNRLQSLRLEGTSLRLEGPIPSSCVKRFRLEELSLPGSDWCRKPQDIDNLSSLLGMFAHIKKLAIAYSYTNPSPHQFSHVIGEHGTTTTTPSIDSIVILMGNFQSDYASQPYDLLSRMCCLDHLRSLAIRLRNSQEVVSLGEFLRSKGSTIEHLELDFWPSEWKNSQSIGQTPLLYCLLPHC</sequence>
<dbReference type="InterPro" id="IPR032675">
    <property type="entry name" value="LRR_dom_sf"/>
</dbReference>
<evidence type="ECO:0008006" key="3">
    <source>
        <dbReference type="Google" id="ProtNLM"/>
    </source>
</evidence>
<organism evidence="1 2">
    <name type="scientific">Meripilus lineatus</name>
    <dbReference type="NCBI Taxonomy" id="2056292"/>
    <lineage>
        <taxon>Eukaryota</taxon>
        <taxon>Fungi</taxon>
        <taxon>Dikarya</taxon>
        <taxon>Basidiomycota</taxon>
        <taxon>Agaricomycotina</taxon>
        <taxon>Agaricomycetes</taxon>
        <taxon>Polyporales</taxon>
        <taxon>Meripilaceae</taxon>
        <taxon>Meripilus</taxon>
    </lineage>
</organism>
<dbReference type="Gene3D" id="3.80.10.10">
    <property type="entry name" value="Ribonuclease Inhibitor"/>
    <property type="match status" value="1"/>
</dbReference>